<gene>
    <name evidence="1" type="ORF">F5147DRAFT_773621</name>
</gene>
<dbReference type="EMBL" id="JABBWM010000027">
    <property type="protein sequence ID" value="KAG2108417.1"/>
    <property type="molecule type" value="Genomic_DNA"/>
</dbReference>
<sequence>MFSLSVPTCYRSPSITLLIRLSQLIRRAYATTLTKRSDPSRLPILSHLYTYQSYLRYAISFVRMWCALRVIYIDIVLSLQFFRLRLKLKGPLASSIITPFASTDVNQPPRLLAGEVIYILCLCRMQQRPTRIRFPQVLKLTIEGPSLHVYRDLGLFRTPSEGVSRGPCISILNLDIKIGPSEP</sequence>
<evidence type="ECO:0000313" key="1">
    <source>
        <dbReference type="EMBL" id="KAG2108417.1"/>
    </source>
</evidence>
<reference evidence="1" key="1">
    <citation type="journal article" date="2020" name="New Phytol.">
        <title>Comparative genomics reveals dynamic genome evolution in host specialist ectomycorrhizal fungi.</title>
        <authorList>
            <person name="Lofgren L.A."/>
            <person name="Nguyen N.H."/>
            <person name="Vilgalys R."/>
            <person name="Ruytinx J."/>
            <person name="Liao H.L."/>
            <person name="Branco S."/>
            <person name="Kuo A."/>
            <person name="LaButti K."/>
            <person name="Lipzen A."/>
            <person name="Andreopoulos W."/>
            <person name="Pangilinan J."/>
            <person name="Riley R."/>
            <person name="Hundley H."/>
            <person name="Na H."/>
            <person name="Barry K."/>
            <person name="Grigoriev I.V."/>
            <person name="Stajich J.E."/>
            <person name="Kennedy P.G."/>
        </authorList>
    </citation>
    <scope>NUCLEOTIDE SEQUENCE</scope>
    <source>
        <strain evidence="1">FC423</strain>
    </source>
</reference>
<dbReference type="AlphaFoldDB" id="A0A9P7F6V3"/>
<proteinExistence type="predicted"/>
<dbReference type="Proteomes" id="UP000823399">
    <property type="component" value="Unassembled WGS sequence"/>
</dbReference>
<dbReference type="RefSeq" id="XP_041292862.1">
    <property type="nucleotide sequence ID" value="XM_041441489.1"/>
</dbReference>
<evidence type="ECO:0000313" key="2">
    <source>
        <dbReference type="Proteomes" id="UP000823399"/>
    </source>
</evidence>
<accession>A0A9P7F6V3</accession>
<protein>
    <submittedName>
        <fullName evidence="1">Uncharacterized protein</fullName>
    </submittedName>
</protein>
<dbReference type="GeneID" id="64703748"/>
<organism evidence="1 2">
    <name type="scientific">Suillus discolor</name>
    <dbReference type="NCBI Taxonomy" id="1912936"/>
    <lineage>
        <taxon>Eukaryota</taxon>
        <taxon>Fungi</taxon>
        <taxon>Dikarya</taxon>
        <taxon>Basidiomycota</taxon>
        <taxon>Agaricomycotina</taxon>
        <taxon>Agaricomycetes</taxon>
        <taxon>Agaricomycetidae</taxon>
        <taxon>Boletales</taxon>
        <taxon>Suillineae</taxon>
        <taxon>Suillaceae</taxon>
        <taxon>Suillus</taxon>
    </lineage>
</organism>
<comment type="caution">
    <text evidence="1">The sequence shown here is derived from an EMBL/GenBank/DDBJ whole genome shotgun (WGS) entry which is preliminary data.</text>
</comment>
<keyword evidence="2" id="KW-1185">Reference proteome</keyword>
<name>A0A9P7F6V3_9AGAM</name>